<comment type="similarity">
    <text evidence="1">Belongs to the bacterial sugar transferase family.</text>
</comment>
<keyword evidence="2" id="KW-0812">Transmembrane</keyword>
<evidence type="ECO:0000313" key="5">
    <source>
        <dbReference type="Proteomes" id="UP000602647"/>
    </source>
</evidence>
<keyword evidence="5" id="KW-1185">Reference proteome</keyword>
<evidence type="ECO:0000256" key="1">
    <source>
        <dbReference type="ARBA" id="ARBA00006464"/>
    </source>
</evidence>
<reference evidence="4" key="1">
    <citation type="submission" date="2020-08" db="EMBL/GenBank/DDBJ databases">
        <title>Genome public.</title>
        <authorList>
            <person name="Liu C."/>
            <person name="Sun Q."/>
        </authorList>
    </citation>
    <scope>NUCLEOTIDE SEQUENCE</scope>
    <source>
        <strain evidence="4">BX12</strain>
    </source>
</reference>
<protein>
    <submittedName>
        <fullName evidence="4">Sugar transferase</fullName>
    </submittedName>
</protein>
<gene>
    <name evidence="4" type="ORF">H9L42_06965</name>
</gene>
<dbReference type="EMBL" id="JACRYT010000005">
    <property type="protein sequence ID" value="MBC6679564.1"/>
    <property type="molecule type" value="Genomic_DNA"/>
</dbReference>
<evidence type="ECO:0000259" key="3">
    <source>
        <dbReference type="Pfam" id="PF02397"/>
    </source>
</evidence>
<evidence type="ECO:0000313" key="4">
    <source>
        <dbReference type="EMBL" id="MBC6679564.1"/>
    </source>
</evidence>
<organism evidence="4 5">
    <name type="scientific">Zhenpiania hominis</name>
    <dbReference type="NCBI Taxonomy" id="2763644"/>
    <lineage>
        <taxon>Bacteria</taxon>
        <taxon>Bacillati</taxon>
        <taxon>Bacillota</taxon>
        <taxon>Clostridia</taxon>
        <taxon>Peptostreptococcales</taxon>
        <taxon>Anaerovoracaceae</taxon>
        <taxon>Zhenpiania</taxon>
    </lineage>
</organism>
<dbReference type="PANTHER" id="PTHR30576:SF10">
    <property type="entry name" value="SLL5057 PROTEIN"/>
    <property type="match status" value="1"/>
</dbReference>
<comment type="caution">
    <text evidence="4">The sequence shown here is derived from an EMBL/GenBank/DDBJ whole genome shotgun (WGS) entry which is preliminary data.</text>
</comment>
<name>A0A923NM77_9FIRM</name>
<dbReference type="AlphaFoldDB" id="A0A923NM77"/>
<dbReference type="PANTHER" id="PTHR30576">
    <property type="entry name" value="COLANIC BIOSYNTHESIS UDP-GLUCOSE LIPID CARRIER TRANSFERASE"/>
    <property type="match status" value="1"/>
</dbReference>
<keyword evidence="2" id="KW-0472">Membrane</keyword>
<feature type="domain" description="Bacterial sugar transferase" evidence="3">
    <location>
        <begin position="26"/>
        <end position="213"/>
    </location>
</feature>
<dbReference type="Proteomes" id="UP000602647">
    <property type="component" value="Unassembled WGS sequence"/>
</dbReference>
<keyword evidence="2" id="KW-1133">Transmembrane helix</keyword>
<feature type="transmembrane region" description="Helical" evidence="2">
    <location>
        <begin position="28"/>
        <end position="54"/>
    </location>
</feature>
<dbReference type="GO" id="GO:0016780">
    <property type="term" value="F:phosphotransferase activity, for other substituted phosphate groups"/>
    <property type="evidence" value="ECO:0007669"/>
    <property type="project" value="TreeGrafter"/>
</dbReference>
<sequence>MMLETTEKTDAPQIILNRSIFYRLLKRILDIMLSLIGLVILSPIFLITAIAIYIDDPGPILFKQERSGINGKPFIMWKFRSMYQNAPELRFELEDQNELDGPAFKITNDPRVTRVGKFIRRKSIDELPQLINILIGNMSIVGPRPLPTYETEQLTAAQKKRLLVKQGLICYWQISGRNDISFSEWMKMDIRYINEASILTDLKIIISAIPAVIGMKGAR</sequence>
<dbReference type="Pfam" id="PF02397">
    <property type="entry name" value="Bac_transf"/>
    <property type="match status" value="1"/>
</dbReference>
<accession>A0A923NM77</accession>
<keyword evidence="4" id="KW-0808">Transferase</keyword>
<proteinExistence type="inferred from homology"/>
<dbReference type="InterPro" id="IPR003362">
    <property type="entry name" value="Bact_transf"/>
</dbReference>
<evidence type="ECO:0000256" key="2">
    <source>
        <dbReference type="SAM" id="Phobius"/>
    </source>
</evidence>